<keyword evidence="3" id="KW-1185">Reference proteome</keyword>
<evidence type="ECO:0000256" key="1">
    <source>
        <dbReference type="SAM" id="Phobius"/>
    </source>
</evidence>
<sequence length="153" mass="16333">MTVDPREPLLLRPPLAYRAAGWGFVLFGSFFGLSGVVQDGSDSYDWGAGAMMGVLVGLSLGFGISISTAKATVNSSAIRYEYGFVRRAIPSSEVESVAVGPGSGLYYPRICLHIDQRGRDRPLRLLALQRPDTAKGRAVLEETAANVRATVGV</sequence>
<dbReference type="Proteomes" id="UP000573599">
    <property type="component" value="Unassembled WGS sequence"/>
</dbReference>
<protein>
    <recommendedName>
        <fullName evidence="4">Photosystem I assembly protein Ycf4</fullName>
    </recommendedName>
</protein>
<keyword evidence="1" id="KW-0472">Membrane</keyword>
<evidence type="ECO:0000313" key="2">
    <source>
        <dbReference type="EMBL" id="NYG05569.1"/>
    </source>
</evidence>
<proteinExistence type="predicted"/>
<feature type="transmembrane region" description="Helical" evidence="1">
    <location>
        <begin position="15"/>
        <end position="34"/>
    </location>
</feature>
<accession>A0A852W9M1</accession>
<comment type="caution">
    <text evidence="2">The sequence shown here is derived from an EMBL/GenBank/DDBJ whole genome shotgun (WGS) entry which is preliminary data.</text>
</comment>
<feature type="transmembrane region" description="Helical" evidence="1">
    <location>
        <begin position="46"/>
        <end position="69"/>
    </location>
</feature>
<dbReference type="EMBL" id="JACCAB010000001">
    <property type="protein sequence ID" value="NYG05569.1"/>
    <property type="molecule type" value="Genomic_DNA"/>
</dbReference>
<evidence type="ECO:0000313" key="3">
    <source>
        <dbReference type="Proteomes" id="UP000573599"/>
    </source>
</evidence>
<keyword evidence="1" id="KW-0812">Transmembrane</keyword>
<dbReference type="RefSeq" id="WP_179420171.1">
    <property type="nucleotide sequence ID" value="NZ_JACCAB010000001.1"/>
</dbReference>
<keyword evidence="1" id="KW-1133">Transmembrane helix</keyword>
<name>A0A852W9M1_9MICO</name>
<reference evidence="2 3" key="1">
    <citation type="submission" date="2020-07" db="EMBL/GenBank/DDBJ databases">
        <title>Sequencing the genomes of 1000 actinobacteria strains.</title>
        <authorList>
            <person name="Klenk H.-P."/>
        </authorList>
    </citation>
    <scope>NUCLEOTIDE SEQUENCE [LARGE SCALE GENOMIC DNA]</scope>
    <source>
        <strain evidence="2 3">DSM 23987</strain>
    </source>
</reference>
<evidence type="ECO:0008006" key="4">
    <source>
        <dbReference type="Google" id="ProtNLM"/>
    </source>
</evidence>
<organism evidence="2 3">
    <name type="scientific">Pedococcus badiiscoriae</name>
    <dbReference type="NCBI Taxonomy" id="642776"/>
    <lineage>
        <taxon>Bacteria</taxon>
        <taxon>Bacillati</taxon>
        <taxon>Actinomycetota</taxon>
        <taxon>Actinomycetes</taxon>
        <taxon>Micrococcales</taxon>
        <taxon>Intrasporangiaceae</taxon>
        <taxon>Pedococcus</taxon>
    </lineage>
</organism>
<dbReference type="AlphaFoldDB" id="A0A852W9M1"/>
<gene>
    <name evidence="2" type="ORF">BJ986_000056</name>
</gene>